<keyword evidence="9" id="KW-0564">Palmitate</keyword>
<evidence type="ECO:0000256" key="9">
    <source>
        <dbReference type="ARBA" id="ARBA00023139"/>
    </source>
</evidence>
<dbReference type="CDD" id="cd16326">
    <property type="entry name" value="LolB"/>
    <property type="match status" value="1"/>
</dbReference>
<evidence type="ECO:0000256" key="13">
    <source>
        <dbReference type="HAMAP-Rule" id="MF_00233"/>
    </source>
</evidence>
<sequence length="207" mass="23254">MMNLSVFGSRLRSQRLLSASFLVALLAGCAQQAPVTQTDWQTHQYSLNQLKQYQAKGKLGYKSPELRFGANLLWQTTPEKDQLLLTNFLGSTLLKLEASAQGATLIDNQGKRHSSKDAASLVKGLTGIALPIEQMRDWLIGLPTAADTFQLNEQNTVSYLAKTIGNQTWEMEYQSYDHSHYPALPKKMILSQDQQRITLIIHSWTTK</sequence>
<comment type="subcellular location">
    <subcellularLocation>
        <location evidence="1">Cell outer membrane</location>
        <topology evidence="1">Lipid-anchor</topology>
    </subcellularLocation>
</comment>
<dbReference type="Proteomes" id="UP000078503">
    <property type="component" value="Unassembled WGS sequence"/>
</dbReference>
<protein>
    <recommendedName>
        <fullName evidence="4 13">Outer-membrane lipoprotein LolB</fullName>
    </recommendedName>
</protein>
<comment type="caution">
    <text evidence="15">The sequence shown here is derived from an EMBL/GenBank/DDBJ whole genome shotgun (WGS) entry which is preliminary data.</text>
</comment>
<evidence type="ECO:0000256" key="7">
    <source>
        <dbReference type="ARBA" id="ARBA00022927"/>
    </source>
</evidence>
<dbReference type="InterPro" id="IPR004565">
    <property type="entry name" value="OM_lipoprot_LolB"/>
</dbReference>
<proteinExistence type="inferred from homology"/>
<evidence type="ECO:0000256" key="2">
    <source>
        <dbReference type="ARBA" id="ARBA00009696"/>
    </source>
</evidence>
<accession>A0A178KNN1</accession>
<evidence type="ECO:0000256" key="10">
    <source>
        <dbReference type="ARBA" id="ARBA00023186"/>
    </source>
</evidence>
<keyword evidence="16" id="KW-1185">Reference proteome</keyword>
<dbReference type="SUPFAM" id="SSF89392">
    <property type="entry name" value="Prokaryotic lipoproteins and lipoprotein localization factors"/>
    <property type="match status" value="1"/>
</dbReference>
<comment type="subunit">
    <text evidence="3 13">Monomer.</text>
</comment>
<organism evidence="15 16">
    <name type="scientific">Photobacterium jeanii</name>
    <dbReference type="NCBI Taxonomy" id="858640"/>
    <lineage>
        <taxon>Bacteria</taxon>
        <taxon>Pseudomonadati</taxon>
        <taxon>Pseudomonadota</taxon>
        <taxon>Gammaproteobacteria</taxon>
        <taxon>Vibrionales</taxon>
        <taxon>Vibrionaceae</taxon>
        <taxon>Photobacterium</taxon>
    </lineage>
</organism>
<keyword evidence="12 15" id="KW-0449">Lipoprotein</keyword>
<dbReference type="Pfam" id="PF03550">
    <property type="entry name" value="LolB"/>
    <property type="match status" value="1"/>
</dbReference>
<dbReference type="InterPro" id="IPR029046">
    <property type="entry name" value="LolA/LolB/LppX"/>
</dbReference>
<keyword evidence="6 14" id="KW-0732">Signal</keyword>
<comment type="function">
    <text evidence="13">Plays a critical role in the incorporation of lipoproteins in the outer membrane after they are released by the LolA protein.</text>
</comment>
<dbReference type="Gene3D" id="2.50.20.10">
    <property type="entry name" value="Lipoprotein localisation LolA/LolB/LppX"/>
    <property type="match status" value="1"/>
</dbReference>
<evidence type="ECO:0000256" key="5">
    <source>
        <dbReference type="ARBA" id="ARBA00022448"/>
    </source>
</evidence>
<evidence type="ECO:0000256" key="4">
    <source>
        <dbReference type="ARBA" id="ARBA00016202"/>
    </source>
</evidence>
<keyword evidence="8 13" id="KW-0472">Membrane</keyword>
<dbReference type="AlphaFoldDB" id="A0A178KNN1"/>
<keyword evidence="10 13" id="KW-0143">Chaperone</keyword>
<dbReference type="RefSeq" id="WP_198160408.1">
    <property type="nucleotide sequence ID" value="NZ_LVHF01000012.1"/>
</dbReference>
<evidence type="ECO:0000256" key="8">
    <source>
        <dbReference type="ARBA" id="ARBA00023136"/>
    </source>
</evidence>
<dbReference type="NCBIfam" id="TIGR00548">
    <property type="entry name" value="lolB"/>
    <property type="match status" value="1"/>
</dbReference>
<evidence type="ECO:0000256" key="11">
    <source>
        <dbReference type="ARBA" id="ARBA00023237"/>
    </source>
</evidence>
<feature type="chain" id="PRO_5008872534" description="Outer-membrane lipoprotein LolB" evidence="14">
    <location>
        <begin position="33"/>
        <end position="207"/>
    </location>
</feature>
<evidence type="ECO:0000256" key="14">
    <source>
        <dbReference type="SAM" id="SignalP"/>
    </source>
</evidence>
<evidence type="ECO:0000313" key="15">
    <source>
        <dbReference type="EMBL" id="OAN18706.1"/>
    </source>
</evidence>
<dbReference type="GO" id="GO:0015031">
    <property type="term" value="P:protein transport"/>
    <property type="evidence" value="ECO:0007669"/>
    <property type="project" value="UniProtKB-KW"/>
</dbReference>
<comment type="similarity">
    <text evidence="2 13">Belongs to the LolB family.</text>
</comment>
<dbReference type="GO" id="GO:0044874">
    <property type="term" value="P:lipoprotein localization to outer membrane"/>
    <property type="evidence" value="ECO:0007669"/>
    <property type="project" value="UniProtKB-UniRule"/>
</dbReference>
<dbReference type="STRING" id="858640.A3K86_07445"/>
<dbReference type="GO" id="GO:0009279">
    <property type="term" value="C:cell outer membrane"/>
    <property type="evidence" value="ECO:0007669"/>
    <property type="project" value="UniProtKB-SubCell"/>
</dbReference>
<keyword evidence="5 13" id="KW-0813">Transport</keyword>
<gene>
    <name evidence="13" type="primary">lolB</name>
    <name evidence="15" type="ORF">A3K86_07445</name>
</gene>
<evidence type="ECO:0000256" key="6">
    <source>
        <dbReference type="ARBA" id="ARBA00022729"/>
    </source>
</evidence>
<evidence type="ECO:0000313" key="16">
    <source>
        <dbReference type="Proteomes" id="UP000078503"/>
    </source>
</evidence>
<keyword evidence="7 13" id="KW-0653">Protein transport</keyword>
<name>A0A178KNN1_9GAMM</name>
<reference evidence="15 16" key="1">
    <citation type="submission" date="2016-03" db="EMBL/GenBank/DDBJ databases">
        <title>Photobacterium proteolyticum sp. nov. a protease producing bacterium isolated from ocean sediments of Laizhou Bay.</title>
        <authorList>
            <person name="Li Y."/>
        </authorList>
    </citation>
    <scope>NUCLEOTIDE SEQUENCE [LARGE SCALE GENOMIC DNA]</scope>
    <source>
        <strain evidence="15 16">R-40508</strain>
    </source>
</reference>
<feature type="signal peptide" evidence="14">
    <location>
        <begin position="1"/>
        <end position="32"/>
    </location>
</feature>
<evidence type="ECO:0000256" key="3">
    <source>
        <dbReference type="ARBA" id="ARBA00011245"/>
    </source>
</evidence>
<dbReference type="HAMAP" id="MF_00233">
    <property type="entry name" value="LolB"/>
    <property type="match status" value="1"/>
</dbReference>
<keyword evidence="11 13" id="KW-0998">Cell outer membrane</keyword>
<evidence type="ECO:0000256" key="12">
    <source>
        <dbReference type="ARBA" id="ARBA00023288"/>
    </source>
</evidence>
<dbReference type="EMBL" id="LVHF01000012">
    <property type="protein sequence ID" value="OAN18706.1"/>
    <property type="molecule type" value="Genomic_DNA"/>
</dbReference>
<evidence type="ECO:0000256" key="1">
    <source>
        <dbReference type="ARBA" id="ARBA00004459"/>
    </source>
</evidence>